<keyword evidence="4 7" id="KW-0808">Transferase</keyword>
<dbReference type="InterPro" id="IPR029063">
    <property type="entry name" value="SAM-dependent_MTases_sf"/>
</dbReference>
<dbReference type="PANTHER" id="PTHR11727:SF7">
    <property type="entry name" value="DIMETHYLADENOSINE TRANSFERASE-RELATED"/>
    <property type="match status" value="1"/>
</dbReference>
<dbReference type="CDD" id="cd02440">
    <property type="entry name" value="AdoMet_MTases"/>
    <property type="match status" value="1"/>
</dbReference>
<protein>
    <recommendedName>
        <fullName evidence="7">Ribosomal RNA small subunit methyltransferase A</fullName>
        <ecNumber evidence="7">2.1.1.182</ecNumber>
    </recommendedName>
    <alternativeName>
        <fullName evidence="7">16S rRNA (adenine(1518)-N(6)/adenine(1519)-N(6))-dimethyltransferase</fullName>
    </alternativeName>
    <alternativeName>
        <fullName evidence="7">16S rRNA dimethyladenosine transferase</fullName>
    </alternativeName>
    <alternativeName>
        <fullName evidence="7">16S rRNA dimethylase</fullName>
    </alternativeName>
    <alternativeName>
        <fullName evidence="7">S-adenosylmethionine-6-N', N'-adenosyl(rRNA) dimethyltransferase</fullName>
    </alternativeName>
</protein>
<keyword evidence="3 7" id="KW-0489">Methyltransferase</keyword>
<dbReference type="PANTHER" id="PTHR11727">
    <property type="entry name" value="DIMETHYLADENOSINE TRANSFERASE"/>
    <property type="match status" value="1"/>
</dbReference>
<feature type="binding site" evidence="7 8">
    <location>
        <position position="24"/>
    </location>
    <ligand>
        <name>S-adenosyl-L-methionine</name>
        <dbReference type="ChEBI" id="CHEBI:59789"/>
    </ligand>
</feature>
<dbReference type="HAMAP" id="MF_00607">
    <property type="entry name" value="16SrRNA_methyltr_A"/>
    <property type="match status" value="1"/>
</dbReference>
<dbReference type="GO" id="GO:0052908">
    <property type="term" value="F:16S rRNA (adenine(1518)-N(6)/adenine(1519)-N(6))-dimethyltransferase activity"/>
    <property type="evidence" value="ECO:0007669"/>
    <property type="project" value="UniProtKB-EC"/>
</dbReference>
<evidence type="ECO:0000313" key="11">
    <source>
        <dbReference type="Proteomes" id="UP000176498"/>
    </source>
</evidence>
<evidence type="ECO:0000256" key="6">
    <source>
        <dbReference type="ARBA" id="ARBA00022884"/>
    </source>
</evidence>
<comment type="function">
    <text evidence="7">Specifically dimethylates two adjacent adenosines (A1518 and A1519) in the loop of a conserved hairpin near the 3'-end of 16S rRNA in the 30S particle. May play a critical role in biogenesis of 30S subunits.</text>
</comment>
<evidence type="ECO:0000256" key="4">
    <source>
        <dbReference type="ARBA" id="ARBA00022679"/>
    </source>
</evidence>
<dbReference type="InterPro" id="IPR023165">
    <property type="entry name" value="rRNA_Ade_diMease-like_C"/>
</dbReference>
<sequence length="288" mass="32704">MTINEIKYLLNQYGIRPSKAKGQNFLINQNVLQKIVAAAQLKKEGNVLEIGPGLGILTEELIKYSQNVLAVELDKRLLFFLKQKFKAPKNLEILEADILKIKNADLVKNFVDSKDYKVVANLPYNITKPILRKFLSYQPKPSVLVILVQKEVAEKICAKPGEMSLLSLTVQFYGQPEIIGYVGKQNFYPQPKVDSAILRIKSYPQNLPPDLVKKPALLAGFEEKKFWQLVKLGYSSPRKQLHNNLAAGLKIPNSEIKIALKTAKLNEKIRAEELALTDWFILYQQLMV</sequence>
<comment type="subcellular location">
    <subcellularLocation>
        <location evidence="7">Cytoplasm</location>
    </subcellularLocation>
</comment>
<feature type="binding site" evidence="7 8">
    <location>
        <position position="26"/>
    </location>
    <ligand>
        <name>S-adenosyl-L-methionine</name>
        <dbReference type="ChEBI" id="CHEBI:59789"/>
    </ligand>
</feature>
<evidence type="ECO:0000313" key="10">
    <source>
        <dbReference type="EMBL" id="OGY42611.1"/>
    </source>
</evidence>
<dbReference type="GO" id="GO:0005829">
    <property type="term" value="C:cytosol"/>
    <property type="evidence" value="ECO:0007669"/>
    <property type="project" value="TreeGrafter"/>
</dbReference>
<keyword evidence="5 7" id="KW-0949">S-adenosyl-L-methionine</keyword>
<feature type="domain" description="Ribosomal RNA adenine methylase transferase N-terminal" evidence="9">
    <location>
        <begin position="31"/>
        <end position="204"/>
    </location>
</feature>
<organism evidence="10 11">
    <name type="scientific">Candidatus Buchananbacteria bacterium RBG_13_36_9</name>
    <dbReference type="NCBI Taxonomy" id="1797530"/>
    <lineage>
        <taxon>Bacteria</taxon>
        <taxon>Candidatus Buchananiibacteriota</taxon>
    </lineage>
</organism>
<dbReference type="SUPFAM" id="SSF53335">
    <property type="entry name" value="S-adenosyl-L-methionine-dependent methyltransferases"/>
    <property type="match status" value="1"/>
</dbReference>
<dbReference type="Gene3D" id="3.40.50.150">
    <property type="entry name" value="Vaccinia Virus protein VP39"/>
    <property type="match status" value="1"/>
</dbReference>
<dbReference type="Pfam" id="PF00398">
    <property type="entry name" value="RrnaAD"/>
    <property type="match status" value="1"/>
</dbReference>
<feature type="binding site" evidence="7 8">
    <location>
        <position position="121"/>
    </location>
    <ligand>
        <name>S-adenosyl-L-methionine</name>
        <dbReference type="ChEBI" id="CHEBI:59789"/>
    </ligand>
</feature>
<dbReference type="EC" id="2.1.1.182" evidence="7"/>
<feature type="binding site" evidence="7 8">
    <location>
        <position position="51"/>
    </location>
    <ligand>
        <name>S-adenosyl-L-methionine</name>
        <dbReference type="ChEBI" id="CHEBI:59789"/>
    </ligand>
</feature>
<dbReference type="InterPro" id="IPR020598">
    <property type="entry name" value="rRNA_Ade_methylase_Trfase_N"/>
</dbReference>
<proteinExistence type="inferred from homology"/>
<accession>A0A1G1XRK8</accession>
<dbReference type="InterPro" id="IPR020596">
    <property type="entry name" value="rRNA_Ade_Mease_Trfase_CS"/>
</dbReference>
<keyword evidence="6 7" id="KW-0694">RNA-binding</keyword>
<feature type="binding site" evidence="7 8">
    <location>
        <position position="72"/>
    </location>
    <ligand>
        <name>S-adenosyl-L-methionine</name>
        <dbReference type="ChEBI" id="CHEBI:59789"/>
    </ligand>
</feature>
<dbReference type="InterPro" id="IPR011530">
    <property type="entry name" value="rRNA_adenine_dimethylase"/>
</dbReference>
<dbReference type="NCBIfam" id="TIGR00755">
    <property type="entry name" value="ksgA"/>
    <property type="match status" value="1"/>
</dbReference>
<dbReference type="AlphaFoldDB" id="A0A1G1XRK8"/>
<dbReference type="EMBL" id="MHHZ01000001">
    <property type="protein sequence ID" value="OGY42611.1"/>
    <property type="molecule type" value="Genomic_DNA"/>
</dbReference>
<gene>
    <name evidence="7" type="primary">rsmA</name>
    <name evidence="7" type="synonym">ksgA</name>
    <name evidence="10" type="ORF">A2Y82_02870</name>
</gene>
<name>A0A1G1XRK8_9BACT</name>
<dbReference type="Gene3D" id="1.10.8.100">
    <property type="entry name" value="Ribosomal RNA adenine dimethylase-like, domain 2"/>
    <property type="match status" value="1"/>
</dbReference>
<evidence type="ECO:0000256" key="8">
    <source>
        <dbReference type="PROSITE-ProRule" id="PRU01026"/>
    </source>
</evidence>
<dbReference type="GO" id="GO:0003723">
    <property type="term" value="F:RNA binding"/>
    <property type="evidence" value="ECO:0007669"/>
    <property type="project" value="UniProtKB-UniRule"/>
</dbReference>
<evidence type="ECO:0000256" key="1">
    <source>
        <dbReference type="ARBA" id="ARBA00022490"/>
    </source>
</evidence>
<feature type="binding site" evidence="7 8">
    <location>
        <position position="97"/>
    </location>
    <ligand>
        <name>S-adenosyl-L-methionine</name>
        <dbReference type="ChEBI" id="CHEBI:59789"/>
    </ligand>
</feature>
<dbReference type="Proteomes" id="UP000176498">
    <property type="component" value="Unassembled WGS sequence"/>
</dbReference>
<evidence type="ECO:0000256" key="3">
    <source>
        <dbReference type="ARBA" id="ARBA00022603"/>
    </source>
</evidence>
<dbReference type="FunFam" id="3.40.50.150:FF:000023">
    <property type="entry name" value="Ribosomal RNA small subunit methyltransferase A"/>
    <property type="match status" value="1"/>
</dbReference>
<evidence type="ECO:0000256" key="7">
    <source>
        <dbReference type="HAMAP-Rule" id="MF_00607"/>
    </source>
</evidence>
<comment type="caution">
    <text evidence="10">The sequence shown here is derived from an EMBL/GenBank/DDBJ whole genome shotgun (WGS) entry which is preliminary data.</text>
</comment>
<comment type="similarity">
    <text evidence="7">Belongs to the class I-like SAM-binding methyltransferase superfamily. rRNA adenine N(6)-methyltransferase family. RsmA subfamily.</text>
</comment>
<dbReference type="InterPro" id="IPR001737">
    <property type="entry name" value="KsgA/Erm"/>
</dbReference>
<dbReference type="SMART" id="SM00650">
    <property type="entry name" value="rADc"/>
    <property type="match status" value="1"/>
</dbReference>
<evidence type="ECO:0000256" key="2">
    <source>
        <dbReference type="ARBA" id="ARBA00022552"/>
    </source>
</evidence>
<dbReference type="PROSITE" id="PS01131">
    <property type="entry name" value="RRNA_A_DIMETH"/>
    <property type="match status" value="1"/>
</dbReference>
<keyword evidence="1 7" id="KW-0963">Cytoplasm</keyword>
<dbReference type="PROSITE" id="PS51689">
    <property type="entry name" value="SAM_RNA_A_N6_MT"/>
    <property type="match status" value="1"/>
</dbReference>
<reference evidence="10 11" key="1">
    <citation type="journal article" date="2016" name="Nat. Commun.">
        <title>Thousands of microbial genomes shed light on interconnected biogeochemical processes in an aquifer system.</title>
        <authorList>
            <person name="Anantharaman K."/>
            <person name="Brown C.T."/>
            <person name="Hug L.A."/>
            <person name="Sharon I."/>
            <person name="Castelle C.J."/>
            <person name="Probst A.J."/>
            <person name="Thomas B.C."/>
            <person name="Singh A."/>
            <person name="Wilkins M.J."/>
            <person name="Karaoz U."/>
            <person name="Brodie E.L."/>
            <person name="Williams K.H."/>
            <person name="Hubbard S.S."/>
            <person name="Banfield J.F."/>
        </authorList>
    </citation>
    <scope>NUCLEOTIDE SEQUENCE [LARGE SCALE GENOMIC DNA]</scope>
</reference>
<keyword evidence="2 7" id="KW-0698">rRNA processing</keyword>
<evidence type="ECO:0000256" key="5">
    <source>
        <dbReference type="ARBA" id="ARBA00022691"/>
    </source>
</evidence>
<comment type="catalytic activity">
    <reaction evidence="7">
        <text>adenosine(1518)/adenosine(1519) in 16S rRNA + 4 S-adenosyl-L-methionine = N(6)-dimethyladenosine(1518)/N(6)-dimethyladenosine(1519) in 16S rRNA + 4 S-adenosyl-L-homocysteine + 4 H(+)</text>
        <dbReference type="Rhea" id="RHEA:19609"/>
        <dbReference type="Rhea" id="RHEA-COMP:10232"/>
        <dbReference type="Rhea" id="RHEA-COMP:10233"/>
        <dbReference type="ChEBI" id="CHEBI:15378"/>
        <dbReference type="ChEBI" id="CHEBI:57856"/>
        <dbReference type="ChEBI" id="CHEBI:59789"/>
        <dbReference type="ChEBI" id="CHEBI:74411"/>
        <dbReference type="ChEBI" id="CHEBI:74493"/>
        <dbReference type="EC" id="2.1.1.182"/>
    </reaction>
</comment>
<evidence type="ECO:0000259" key="9">
    <source>
        <dbReference type="SMART" id="SM00650"/>
    </source>
</evidence>